<evidence type="ECO:0000313" key="2">
    <source>
        <dbReference type="Proteomes" id="UP000736672"/>
    </source>
</evidence>
<comment type="caution">
    <text evidence="1">The sequence shown here is derived from an EMBL/GenBank/DDBJ whole genome shotgun (WGS) entry which is preliminary data.</text>
</comment>
<dbReference type="Proteomes" id="UP000736672">
    <property type="component" value="Unassembled WGS sequence"/>
</dbReference>
<proteinExistence type="predicted"/>
<gene>
    <name evidence="1" type="ORF">B0J15DRAFT_461400</name>
</gene>
<keyword evidence="2" id="KW-1185">Reference proteome</keyword>
<evidence type="ECO:0000313" key="1">
    <source>
        <dbReference type="EMBL" id="KAH7271363.1"/>
    </source>
</evidence>
<sequence>MSMASGGRMSRCPEVSPLNGGPYVATAAPPPLHCGLWPHLKQPGLDKGDTWDAAPIVAHMEEIEAETRHGRLWALLFYGLSGYCRLGSGIRMFLSAVRVSSLPPNEAGFDPYGQLTGEYLRRGRKKEIARKGISELVPACDPQNDVEESRMPVNTFVTRVHILVPRQAGVSAGLIHERSPQQGPTQTVAKDRLRESIFAVLMLLVESKAVASA</sequence>
<reference evidence="1" key="1">
    <citation type="journal article" date="2021" name="Nat. Commun.">
        <title>Genetic determinants of endophytism in the Arabidopsis root mycobiome.</title>
        <authorList>
            <person name="Mesny F."/>
            <person name="Miyauchi S."/>
            <person name="Thiergart T."/>
            <person name="Pickel B."/>
            <person name="Atanasova L."/>
            <person name="Karlsson M."/>
            <person name="Huettel B."/>
            <person name="Barry K.W."/>
            <person name="Haridas S."/>
            <person name="Chen C."/>
            <person name="Bauer D."/>
            <person name="Andreopoulos W."/>
            <person name="Pangilinan J."/>
            <person name="LaButti K."/>
            <person name="Riley R."/>
            <person name="Lipzen A."/>
            <person name="Clum A."/>
            <person name="Drula E."/>
            <person name="Henrissat B."/>
            <person name="Kohler A."/>
            <person name="Grigoriev I.V."/>
            <person name="Martin F.M."/>
            <person name="Hacquard S."/>
        </authorList>
    </citation>
    <scope>NUCLEOTIDE SEQUENCE</scope>
    <source>
        <strain evidence="1">FSSC 5 MPI-SDFR-AT-0091</strain>
    </source>
</reference>
<accession>A0A9P9KZB1</accession>
<dbReference type="AlphaFoldDB" id="A0A9P9KZB1"/>
<protein>
    <submittedName>
        <fullName evidence="1">Uncharacterized protein</fullName>
    </submittedName>
</protein>
<organism evidence="1 2">
    <name type="scientific">Fusarium solani</name>
    <name type="common">Filamentous fungus</name>
    <dbReference type="NCBI Taxonomy" id="169388"/>
    <lineage>
        <taxon>Eukaryota</taxon>
        <taxon>Fungi</taxon>
        <taxon>Dikarya</taxon>
        <taxon>Ascomycota</taxon>
        <taxon>Pezizomycotina</taxon>
        <taxon>Sordariomycetes</taxon>
        <taxon>Hypocreomycetidae</taxon>
        <taxon>Hypocreales</taxon>
        <taxon>Nectriaceae</taxon>
        <taxon>Fusarium</taxon>
        <taxon>Fusarium solani species complex</taxon>
    </lineage>
</organism>
<name>A0A9P9KZB1_FUSSL</name>
<dbReference type="EMBL" id="JAGTJS010000004">
    <property type="protein sequence ID" value="KAH7271363.1"/>
    <property type="molecule type" value="Genomic_DNA"/>
</dbReference>